<keyword evidence="2" id="KW-1185">Reference proteome</keyword>
<comment type="caution">
    <text evidence="1">The sequence shown here is derived from an EMBL/GenBank/DDBJ whole genome shotgun (WGS) entry which is preliminary data.</text>
</comment>
<sequence length="286" mass="31297">MKRALLLAGVALLSAAALRPDQEWEGKGGAVIQNIPFIKEGLHNRLTQFGLARLIAPVAPAYALTQPELTSHTLWHVPYQMRVFNTTVGAGYAMSFGPQAGCPDQGAVRCNLGSLTVRVSDRALSRKAVQEVPLVGALTGHIDAAGMWWRLGKANYDLLLTNTTALQLVILTNAALTDEREAQAQPLKLTGTIGQAQILSMDLRRTDDEVWGSYLYQSAQSSKARLYLYGRVRNRVLTLNEYDLSSRRLKPITGTFRGMLTATGSFSGIWTSPIGKNINFKLAQQK</sequence>
<name>A0ABQ2EUH0_9DEIO</name>
<evidence type="ECO:0000313" key="2">
    <source>
        <dbReference type="Proteomes" id="UP000647587"/>
    </source>
</evidence>
<proteinExistence type="predicted"/>
<protein>
    <submittedName>
        <fullName evidence="1">Uncharacterized protein</fullName>
    </submittedName>
</protein>
<accession>A0ABQ2EUH0</accession>
<evidence type="ECO:0000313" key="1">
    <source>
        <dbReference type="EMBL" id="GGK22320.1"/>
    </source>
</evidence>
<organism evidence="1 2">
    <name type="scientific">Deinococcus malanensis</name>
    <dbReference type="NCBI Taxonomy" id="1706855"/>
    <lineage>
        <taxon>Bacteria</taxon>
        <taxon>Thermotogati</taxon>
        <taxon>Deinococcota</taxon>
        <taxon>Deinococci</taxon>
        <taxon>Deinococcales</taxon>
        <taxon>Deinococcaceae</taxon>
        <taxon>Deinococcus</taxon>
    </lineage>
</organism>
<dbReference type="EMBL" id="BMPP01000005">
    <property type="protein sequence ID" value="GGK22320.1"/>
    <property type="molecule type" value="Genomic_DNA"/>
</dbReference>
<reference evidence="2" key="1">
    <citation type="journal article" date="2019" name="Int. J. Syst. Evol. Microbiol.">
        <title>The Global Catalogue of Microorganisms (GCM) 10K type strain sequencing project: providing services to taxonomists for standard genome sequencing and annotation.</title>
        <authorList>
            <consortium name="The Broad Institute Genomics Platform"/>
            <consortium name="The Broad Institute Genome Sequencing Center for Infectious Disease"/>
            <person name="Wu L."/>
            <person name="Ma J."/>
        </authorList>
    </citation>
    <scope>NUCLEOTIDE SEQUENCE [LARGE SCALE GENOMIC DNA]</scope>
    <source>
        <strain evidence="2">JCM 30331</strain>
    </source>
</reference>
<gene>
    <name evidence="1" type="ORF">GCM10008955_14790</name>
</gene>
<dbReference type="Proteomes" id="UP000647587">
    <property type="component" value="Unassembled WGS sequence"/>
</dbReference>
<dbReference type="RefSeq" id="WP_189006043.1">
    <property type="nucleotide sequence ID" value="NZ_BMPP01000005.1"/>
</dbReference>